<keyword evidence="2" id="KW-1185">Reference proteome</keyword>
<organism evidence="1 2">
    <name type="scientific">Amblyomma americanum</name>
    <name type="common">Lone star tick</name>
    <dbReference type="NCBI Taxonomy" id="6943"/>
    <lineage>
        <taxon>Eukaryota</taxon>
        <taxon>Metazoa</taxon>
        <taxon>Ecdysozoa</taxon>
        <taxon>Arthropoda</taxon>
        <taxon>Chelicerata</taxon>
        <taxon>Arachnida</taxon>
        <taxon>Acari</taxon>
        <taxon>Parasitiformes</taxon>
        <taxon>Ixodida</taxon>
        <taxon>Ixodoidea</taxon>
        <taxon>Ixodidae</taxon>
        <taxon>Amblyomminae</taxon>
        <taxon>Amblyomma</taxon>
    </lineage>
</organism>
<sequence>MTHHCPYRLELLQLASTRSCSFVLYEQLLGSEWLVDFGEMCALHTEAGSVPLLYGALVSVLRVVQALEHLGNFALKKRPITVPSECEMSHDTEHDGRHDHMDEPGVNAGHNDMTFRAQRTMLLVSHGSGRLDRGDQLVLLVPHHAVTGLSSLAPDTLVPPPPGYRCHEEAELLADFRHGSSRPLVESSVALQTTLRRHLEFRPVFISSMTWQTSLICETLSRLLPKASLTTPVLRMIYPARGSSSDTSKNLGTSCWSCPGLYSQSSSSPGGPAGRLPSAVLRCHRKRSGRTLAPKHAA</sequence>
<dbReference type="Proteomes" id="UP001321473">
    <property type="component" value="Unassembled WGS sequence"/>
</dbReference>
<dbReference type="EMBL" id="JARKHS020000122">
    <property type="protein sequence ID" value="KAK8789118.1"/>
    <property type="molecule type" value="Genomic_DNA"/>
</dbReference>
<comment type="caution">
    <text evidence="1">The sequence shown here is derived from an EMBL/GenBank/DDBJ whole genome shotgun (WGS) entry which is preliminary data.</text>
</comment>
<protein>
    <submittedName>
        <fullName evidence="1">Uncharacterized protein</fullName>
    </submittedName>
</protein>
<proteinExistence type="predicted"/>
<dbReference type="AlphaFoldDB" id="A0AAQ4FS06"/>
<evidence type="ECO:0000313" key="1">
    <source>
        <dbReference type="EMBL" id="KAK8789118.1"/>
    </source>
</evidence>
<name>A0AAQ4FS06_AMBAM</name>
<evidence type="ECO:0000313" key="2">
    <source>
        <dbReference type="Proteomes" id="UP001321473"/>
    </source>
</evidence>
<accession>A0AAQ4FS06</accession>
<reference evidence="1 2" key="1">
    <citation type="journal article" date="2023" name="Arcadia Sci">
        <title>De novo assembly of a long-read Amblyomma americanum tick genome.</title>
        <authorList>
            <person name="Chou S."/>
            <person name="Poskanzer K.E."/>
            <person name="Rollins M."/>
            <person name="Thuy-Boun P.S."/>
        </authorList>
    </citation>
    <scope>NUCLEOTIDE SEQUENCE [LARGE SCALE GENOMIC DNA]</scope>
    <source>
        <strain evidence="1">F_SG_1</strain>
        <tissue evidence="1">Salivary glands</tissue>
    </source>
</reference>
<gene>
    <name evidence="1" type="ORF">V5799_021107</name>
</gene>